<comment type="caution">
    <text evidence="1">The sequence shown here is derived from an EMBL/GenBank/DDBJ whole genome shotgun (WGS) entry which is preliminary data.</text>
</comment>
<sequence>MLSLNRSVSRGHRYAFSLFIISFSLPHLSLSLSFFHCLRVAVFSPTKRSRHFRLEACSIQPNQHHICRLLFHKRSHGRSDAHTRINTRPVRVKVQSMKVG</sequence>
<evidence type="ECO:0000313" key="1">
    <source>
        <dbReference type="EMBL" id="PUU73191.1"/>
    </source>
</evidence>
<proteinExistence type="predicted"/>
<reference evidence="1 2" key="1">
    <citation type="submission" date="2017-04" db="EMBL/GenBank/DDBJ databases">
        <title>Draft genome sequence of Tuber borchii Vittad., a whitish edible truffle.</title>
        <authorList>
            <consortium name="DOE Joint Genome Institute"/>
            <person name="Murat C."/>
            <person name="Kuo A."/>
            <person name="Barry K.W."/>
            <person name="Clum A."/>
            <person name="Dockter R.B."/>
            <person name="Fauchery L."/>
            <person name="Iotti M."/>
            <person name="Kohler A."/>
            <person name="Labutti K."/>
            <person name="Lindquist E.A."/>
            <person name="Lipzen A."/>
            <person name="Ohm R.A."/>
            <person name="Wang M."/>
            <person name="Grigoriev I.V."/>
            <person name="Zambonelli A."/>
            <person name="Martin F.M."/>
        </authorList>
    </citation>
    <scope>NUCLEOTIDE SEQUENCE [LARGE SCALE GENOMIC DNA]</scope>
    <source>
        <strain evidence="1 2">Tbo3840</strain>
    </source>
</reference>
<dbReference type="AlphaFoldDB" id="A0A2T6ZCG7"/>
<gene>
    <name evidence="1" type="ORF">B9Z19DRAFT_1095630</name>
</gene>
<protein>
    <submittedName>
        <fullName evidence="1">Uncharacterized protein</fullName>
    </submittedName>
</protein>
<evidence type="ECO:0000313" key="2">
    <source>
        <dbReference type="Proteomes" id="UP000244722"/>
    </source>
</evidence>
<dbReference type="EMBL" id="NESQ01000405">
    <property type="protein sequence ID" value="PUU73191.1"/>
    <property type="molecule type" value="Genomic_DNA"/>
</dbReference>
<dbReference type="Proteomes" id="UP000244722">
    <property type="component" value="Unassembled WGS sequence"/>
</dbReference>
<organism evidence="1 2">
    <name type="scientific">Tuber borchii</name>
    <name type="common">White truffle</name>
    <dbReference type="NCBI Taxonomy" id="42251"/>
    <lineage>
        <taxon>Eukaryota</taxon>
        <taxon>Fungi</taxon>
        <taxon>Dikarya</taxon>
        <taxon>Ascomycota</taxon>
        <taxon>Pezizomycotina</taxon>
        <taxon>Pezizomycetes</taxon>
        <taxon>Pezizales</taxon>
        <taxon>Tuberaceae</taxon>
        <taxon>Tuber</taxon>
    </lineage>
</organism>
<name>A0A2T6ZCG7_TUBBO</name>
<keyword evidence="2" id="KW-1185">Reference proteome</keyword>
<accession>A0A2T6ZCG7</accession>